<dbReference type="InterPro" id="IPR029058">
    <property type="entry name" value="AB_hydrolase_fold"/>
</dbReference>
<evidence type="ECO:0000313" key="2">
    <source>
        <dbReference type="EMBL" id="CBJ26848.1"/>
    </source>
</evidence>
<dbReference type="EMBL" id="FN649748">
    <property type="protein sequence ID" value="CBJ26848.1"/>
    <property type="molecule type" value="Genomic_DNA"/>
</dbReference>
<dbReference type="Pfam" id="PF08538">
    <property type="entry name" value="DUF1749"/>
    <property type="match status" value="1"/>
</dbReference>
<sequence>MKHGRSDLRAAVVGVVLQAPVSDREYLETLPSTEGFIEEARVRGGGGELMPVAADQAPITAARFISLATKEGDDDMFSADLTADERHGRLGHMASVPTAAFLSGADQFVPQGGGRSPPEVLAETLRAAMVSSSPSSPPPSSPLGTACSAASSGRAEPGDGTRGGASTTTSTPAAKKTVVFVIDEADHSLSSPAHAQEFISKVEVFAAGLG</sequence>
<dbReference type="eggNOG" id="KOG4840">
    <property type="taxonomic scope" value="Eukaryota"/>
</dbReference>
<dbReference type="AlphaFoldDB" id="D7G2M3"/>
<dbReference type="Gene3D" id="3.40.50.1820">
    <property type="entry name" value="alpha/beta hydrolase"/>
    <property type="match status" value="1"/>
</dbReference>
<dbReference type="InterPro" id="IPR013744">
    <property type="entry name" value="SidJ"/>
</dbReference>
<feature type="compositionally biased region" description="Low complexity" evidence="1">
    <location>
        <begin position="164"/>
        <end position="175"/>
    </location>
</feature>
<organism evidence="2 3">
    <name type="scientific">Ectocarpus siliculosus</name>
    <name type="common">Brown alga</name>
    <name type="synonym">Conferva siliculosa</name>
    <dbReference type="NCBI Taxonomy" id="2880"/>
    <lineage>
        <taxon>Eukaryota</taxon>
        <taxon>Sar</taxon>
        <taxon>Stramenopiles</taxon>
        <taxon>Ochrophyta</taxon>
        <taxon>PX clade</taxon>
        <taxon>Phaeophyceae</taxon>
        <taxon>Ectocarpales</taxon>
        <taxon>Ectocarpaceae</taxon>
        <taxon>Ectocarpus</taxon>
    </lineage>
</organism>
<reference evidence="2 3" key="1">
    <citation type="journal article" date="2010" name="Nature">
        <title>The Ectocarpus genome and the independent evolution of multicellularity in brown algae.</title>
        <authorList>
            <person name="Cock J.M."/>
            <person name="Sterck L."/>
            <person name="Rouze P."/>
            <person name="Scornet D."/>
            <person name="Allen A.E."/>
            <person name="Amoutzias G."/>
            <person name="Anthouard V."/>
            <person name="Artiguenave F."/>
            <person name="Aury J.M."/>
            <person name="Badger J.H."/>
            <person name="Beszteri B."/>
            <person name="Billiau K."/>
            <person name="Bonnet E."/>
            <person name="Bothwell J.H."/>
            <person name="Bowler C."/>
            <person name="Boyen C."/>
            <person name="Brownlee C."/>
            <person name="Carrano C.J."/>
            <person name="Charrier B."/>
            <person name="Cho G.Y."/>
            <person name="Coelho S.M."/>
            <person name="Collen J."/>
            <person name="Corre E."/>
            <person name="Da Silva C."/>
            <person name="Delage L."/>
            <person name="Delaroque N."/>
            <person name="Dittami S.M."/>
            <person name="Doulbeau S."/>
            <person name="Elias M."/>
            <person name="Farnham G."/>
            <person name="Gachon C.M."/>
            <person name="Gschloessl B."/>
            <person name="Heesch S."/>
            <person name="Jabbari K."/>
            <person name="Jubin C."/>
            <person name="Kawai H."/>
            <person name="Kimura K."/>
            <person name="Kloareg B."/>
            <person name="Kupper F.C."/>
            <person name="Lang D."/>
            <person name="Le Bail A."/>
            <person name="Leblanc C."/>
            <person name="Lerouge P."/>
            <person name="Lohr M."/>
            <person name="Lopez P.J."/>
            <person name="Martens C."/>
            <person name="Maumus F."/>
            <person name="Michel G."/>
            <person name="Miranda-Saavedra D."/>
            <person name="Morales J."/>
            <person name="Moreau H."/>
            <person name="Motomura T."/>
            <person name="Nagasato C."/>
            <person name="Napoli C.A."/>
            <person name="Nelson D.R."/>
            <person name="Nyvall-Collen P."/>
            <person name="Peters A.F."/>
            <person name="Pommier C."/>
            <person name="Potin P."/>
            <person name="Poulain J."/>
            <person name="Quesneville H."/>
            <person name="Read B."/>
            <person name="Rensing S.A."/>
            <person name="Ritter A."/>
            <person name="Rousvoal S."/>
            <person name="Samanta M."/>
            <person name="Samson G."/>
            <person name="Schroeder D.C."/>
            <person name="Segurens B."/>
            <person name="Strittmatter M."/>
            <person name="Tonon T."/>
            <person name="Tregear J.W."/>
            <person name="Valentin K."/>
            <person name="von Dassow P."/>
            <person name="Yamagishi T."/>
            <person name="Van de Peer Y."/>
            <person name="Wincker P."/>
        </authorList>
    </citation>
    <scope>NUCLEOTIDE SEQUENCE [LARGE SCALE GENOMIC DNA]</scope>
    <source>
        <strain evidence="3">Ec32 / CCAP1310/4</strain>
    </source>
</reference>
<feature type="region of interest" description="Disordered" evidence="1">
    <location>
        <begin position="129"/>
        <end position="175"/>
    </location>
</feature>
<protein>
    <submittedName>
        <fullName evidence="2">Catalytic, putative</fullName>
    </submittedName>
</protein>
<dbReference type="PANTHER" id="PTHR31591:SF1">
    <property type="entry name" value="UPF0613 PROTEIN PB24D3.06C"/>
    <property type="match status" value="1"/>
</dbReference>
<dbReference type="PANTHER" id="PTHR31591">
    <property type="entry name" value="UPF0613 PROTEIN PB24D3.06C"/>
    <property type="match status" value="1"/>
</dbReference>
<proteinExistence type="predicted"/>
<dbReference type="EMBL" id="FN648685">
    <property type="protein sequence ID" value="CBJ26848.1"/>
    <property type="molecule type" value="Genomic_DNA"/>
</dbReference>
<dbReference type="InParanoid" id="D7G2M3"/>
<evidence type="ECO:0000256" key="1">
    <source>
        <dbReference type="SAM" id="MobiDB-lite"/>
    </source>
</evidence>
<accession>D7G2M3</accession>
<evidence type="ECO:0000313" key="3">
    <source>
        <dbReference type="Proteomes" id="UP000002630"/>
    </source>
</evidence>
<name>D7G2M3_ECTSI</name>
<dbReference type="Proteomes" id="UP000002630">
    <property type="component" value="Linkage Group LG23"/>
</dbReference>
<dbReference type="OrthoDB" id="10034502at2759"/>
<gene>
    <name evidence="2" type="ORF">Esi_0048_0055</name>
</gene>
<keyword evidence="3" id="KW-1185">Reference proteome</keyword>